<feature type="binding site" evidence="6">
    <location>
        <position position="32"/>
    </location>
    <ligand>
        <name>FMN</name>
        <dbReference type="ChEBI" id="CHEBI:58210"/>
    </ligand>
</feature>
<evidence type="ECO:0000259" key="7">
    <source>
        <dbReference type="Pfam" id="PF02525"/>
    </source>
</evidence>
<dbReference type="GO" id="GO:0016655">
    <property type="term" value="F:oxidoreductase activity, acting on NAD(P)H, quinone or similar compound as acceptor"/>
    <property type="evidence" value="ECO:0007669"/>
    <property type="project" value="InterPro"/>
</dbReference>
<evidence type="ECO:0000313" key="8">
    <source>
        <dbReference type="EMBL" id="MBB5132413.1"/>
    </source>
</evidence>
<keyword evidence="9" id="KW-1185">Reference proteome</keyword>
<feature type="domain" description="Flavodoxin-like fold" evidence="7">
    <location>
        <begin position="26"/>
        <end position="215"/>
    </location>
</feature>
<reference evidence="8 9" key="1">
    <citation type="submission" date="2020-08" db="EMBL/GenBank/DDBJ databases">
        <title>Genomic Encyclopedia of Type Strains, Phase IV (KMG-IV): sequencing the most valuable type-strain genomes for metagenomic binning, comparative biology and taxonomic classification.</title>
        <authorList>
            <person name="Goeker M."/>
        </authorList>
    </citation>
    <scope>NUCLEOTIDE SEQUENCE [LARGE SCALE GENOMIC DNA]</scope>
    <source>
        <strain evidence="8 9">DSM 45615</strain>
    </source>
</reference>
<dbReference type="EC" id="1.6.5.-" evidence="6"/>
<organism evidence="8 9">
    <name type="scientific">Thermocatellispora tengchongensis</name>
    <dbReference type="NCBI Taxonomy" id="1073253"/>
    <lineage>
        <taxon>Bacteria</taxon>
        <taxon>Bacillati</taxon>
        <taxon>Actinomycetota</taxon>
        <taxon>Actinomycetes</taxon>
        <taxon>Streptosporangiales</taxon>
        <taxon>Streptosporangiaceae</taxon>
        <taxon>Thermocatellispora</taxon>
    </lineage>
</organism>
<evidence type="ECO:0000256" key="6">
    <source>
        <dbReference type="HAMAP-Rule" id="MF_01216"/>
    </source>
</evidence>
<comment type="function">
    <text evidence="6">Quinone reductase that provides resistance to thiol-specific stress caused by electrophilic quinones.</text>
</comment>
<protein>
    <recommendedName>
        <fullName evidence="6">FMN dependent NADH:quinone oxidoreductase</fullName>
        <ecNumber evidence="6">1.6.5.-</ecNumber>
    </recommendedName>
    <alternativeName>
        <fullName evidence="6">Azo-dye reductase</fullName>
    </alternativeName>
    <alternativeName>
        <fullName evidence="6">FMN-dependent NADH-azo compound oxidoreductase</fullName>
    </alternativeName>
    <alternativeName>
        <fullName evidence="6">FMN-dependent NADH-azoreductase</fullName>
        <ecNumber evidence="6">1.7.1.17</ecNumber>
    </alternativeName>
</protein>
<dbReference type="RefSeq" id="WP_185049351.1">
    <property type="nucleotide sequence ID" value="NZ_BAABIX010000003.1"/>
</dbReference>
<dbReference type="InterPro" id="IPR023048">
    <property type="entry name" value="NADH:quinone_OxRdtase_FMN_depd"/>
</dbReference>
<feature type="binding site" evidence="6">
    <location>
        <begin position="39"/>
        <end position="41"/>
    </location>
    <ligand>
        <name>FMN</name>
        <dbReference type="ChEBI" id="CHEBI:58210"/>
    </ligand>
</feature>
<comment type="cofactor">
    <cofactor evidence="6">
        <name>FMN</name>
        <dbReference type="ChEBI" id="CHEBI:58210"/>
    </cofactor>
    <text evidence="6">Binds 1 FMN per subunit.</text>
</comment>
<comment type="catalytic activity">
    <reaction evidence="6">
        <text>2 a quinone + NADH + H(+) = 2 a 1,4-benzosemiquinone + NAD(+)</text>
        <dbReference type="Rhea" id="RHEA:65952"/>
        <dbReference type="ChEBI" id="CHEBI:15378"/>
        <dbReference type="ChEBI" id="CHEBI:57540"/>
        <dbReference type="ChEBI" id="CHEBI:57945"/>
        <dbReference type="ChEBI" id="CHEBI:132124"/>
        <dbReference type="ChEBI" id="CHEBI:134225"/>
    </reaction>
</comment>
<dbReference type="GO" id="GO:0010181">
    <property type="term" value="F:FMN binding"/>
    <property type="evidence" value="ECO:0007669"/>
    <property type="project" value="UniProtKB-UniRule"/>
</dbReference>
<name>A0A840P3E5_9ACTN</name>
<comment type="subunit">
    <text evidence="6">Homodimer.</text>
</comment>
<feature type="binding site" evidence="6">
    <location>
        <begin position="133"/>
        <end position="136"/>
    </location>
    <ligand>
        <name>FMN</name>
        <dbReference type="ChEBI" id="CHEBI:58210"/>
    </ligand>
</feature>
<dbReference type="InterPro" id="IPR003680">
    <property type="entry name" value="Flavodoxin_fold"/>
</dbReference>
<dbReference type="AlphaFoldDB" id="A0A840P3E5"/>
<comment type="similarity">
    <text evidence="6">Belongs to the azoreductase type 1 family.</text>
</comment>
<evidence type="ECO:0000256" key="5">
    <source>
        <dbReference type="ARBA" id="ARBA00048542"/>
    </source>
</evidence>
<evidence type="ECO:0000256" key="3">
    <source>
        <dbReference type="ARBA" id="ARBA00023002"/>
    </source>
</evidence>
<dbReference type="PANTHER" id="PTHR43741">
    <property type="entry name" value="FMN-DEPENDENT NADH-AZOREDUCTASE 1"/>
    <property type="match status" value="1"/>
</dbReference>
<comment type="function">
    <text evidence="6">Also exhibits azoreductase activity. Catalyzes the reductive cleavage of the azo bond in aromatic azo compounds to the corresponding amines.</text>
</comment>
<dbReference type="GO" id="GO:0016652">
    <property type="term" value="F:oxidoreductase activity, acting on NAD(P)H as acceptor"/>
    <property type="evidence" value="ECO:0007669"/>
    <property type="project" value="UniProtKB-UniRule"/>
</dbReference>
<comment type="caution">
    <text evidence="6">Lacks conserved residue(s) required for the propagation of feature annotation.</text>
</comment>
<dbReference type="PANTHER" id="PTHR43741:SF4">
    <property type="entry name" value="FMN-DEPENDENT NADH:QUINONE OXIDOREDUCTASE"/>
    <property type="match status" value="1"/>
</dbReference>
<keyword evidence="1 6" id="KW-0285">Flavoprotein</keyword>
<evidence type="ECO:0000256" key="2">
    <source>
        <dbReference type="ARBA" id="ARBA00022643"/>
    </source>
</evidence>
<sequence>MSETYVLRRPTYRPGEVDGGAVARSLLHLDSSASRSRDSVSRQLTGLFADTWRGRRGDDRYDYRYRDLAADPVPLISPGFVSLGRRAQRHGPVPLAVVPSLVRGDDEAREWGLTLPLINELLAADTVLLGVPMYNFTVPAALKAWIDRITFPGAFTDPGTGQSLLERTKVVVVEARGGCYRPGTPREGFEFQARYLRAYFTDLGVREENLHFVCAEMTRAADNPALARFRSMGASSLAAARSAVTALAARLPDGEA</sequence>
<dbReference type="Gene3D" id="3.40.50.360">
    <property type="match status" value="1"/>
</dbReference>
<dbReference type="InterPro" id="IPR050104">
    <property type="entry name" value="FMN-dep_NADH:Q_OxRdtase_AzoR1"/>
</dbReference>
<accession>A0A840P3E5</accession>
<dbReference type="Pfam" id="PF02525">
    <property type="entry name" value="Flavodoxin_2"/>
    <property type="match status" value="1"/>
</dbReference>
<evidence type="ECO:0000313" key="9">
    <source>
        <dbReference type="Proteomes" id="UP000578449"/>
    </source>
</evidence>
<keyword evidence="3 6" id="KW-0560">Oxidoreductase</keyword>
<evidence type="ECO:0000256" key="1">
    <source>
        <dbReference type="ARBA" id="ARBA00022630"/>
    </source>
</evidence>
<dbReference type="InterPro" id="IPR029039">
    <property type="entry name" value="Flavoprotein-like_sf"/>
</dbReference>
<dbReference type="EC" id="1.7.1.17" evidence="6"/>
<proteinExistence type="inferred from homology"/>
<comment type="caution">
    <text evidence="8">The sequence shown here is derived from an EMBL/GenBank/DDBJ whole genome shotgun (WGS) entry which is preliminary data.</text>
</comment>
<evidence type="ECO:0000256" key="4">
    <source>
        <dbReference type="ARBA" id="ARBA00023027"/>
    </source>
</evidence>
<gene>
    <name evidence="6" type="primary">azoR</name>
    <name evidence="8" type="ORF">HNP84_002129</name>
</gene>
<dbReference type="HAMAP" id="MF_01216">
    <property type="entry name" value="Azoreductase_type1"/>
    <property type="match status" value="1"/>
</dbReference>
<keyword evidence="2 6" id="KW-0288">FMN</keyword>
<dbReference type="EMBL" id="JACHGN010000004">
    <property type="protein sequence ID" value="MBB5132413.1"/>
    <property type="molecule type" value="Genomic_DNA"/>
</dbReference>
<dbReference type="SUPFAM" id="SSF52218">
    <property type="entry name" value="Flavoproteins"/>
    <property type="match status" value="1"/>
</dbReference>
<dbReference type="GO" id="GO:0009055">
    <property type="term" value="F:electron transfer activity"/>
    <property type="evidence" value="ECO:0007669"/>
    <property type="project" value="UniProtKB-UniRule"/>
</dbReference>
<comment type="catalytic activity">
    <reaction evidence="5">
        <text>N,N-dimethyl-1,4-phenylenediamine + anthranilate + 2 NAD(+) = 2-(4-dimethylaminophenyl)diazenylbenzoate + 2 NADH + 2 H(+)</text>
        <dbReference type="Rhea" id="RHEA:55872"/>
        <dbReference type="ChEBI" id="CHEBI:15378"/>
        <dbReference type="ChEBI" id="CHEBI:15783"/>
        <dbReference type="ChEBI" id="CHEBI:16567"/>
        <dbReference type="ChEBI" id="CHEBI:57540"/>
        <dbReference type="ChEBI" id="CHEBI:57945"/>
        <dbReference type="ChEBI" id="CHEBI:71579"/>
        <dbReference type="EC" id="1.7.1.17"/>
    </reaction>
    <physiologicalReaction direction="right-to-left" evidence="5">
        <dbReference type="Rhea" id="RHEA:55874"/>
    </physiologicalReaction>
</comment>
<keyword evidence="4 6" id="KW-0520">NAD</keyword>
<dbReference type="Proteomes" id="UP000578449">
    <property type="component" value="Unassembled WGS sequence"/>
</dbReference>